<sequence>MLRNLYLSLSLGALLAIPLPASALVLSGQIASAESQRFTVPKAGRAWRYQIQWMLPEGEIASPGQTVVIFDKSEIDNQIEQLEATLLRVTAQEQSQKNELQAALLQARFNLKKARLEVEKAGLDAEIPAEFIAAKEYADNQFNLLQTRAELSKAKKALEEAEARQKATMEKLALDREEARLKLERAMTDLDSLELKARFAGPLLYAYNFRSKRKTEVGDTVQVGRLIADIPAMDGLQVKAWVNEVDIDKLAIGDSATLRLDAQLENEFNARVTRISSQAQQKQAWGQSNWFEVELSIDAPDLVLQPGMSVQVVLEEKSNG</sequence>
<dbReference type="EMBL" id="JAKIKT010000008">
    <property type="protein sequence ID" value="MCL2915656.1"/>
    <property type="molecule type" value="Genomic_DNA"/>
</dbReference>
<dbReference type="InterPro" id="IPR058982">
    <property type="entry name" value="Beta-barrel_AprE"/>
</dbReference>
<reference evidence="6 7" key="1">
    <citation type="submission" date="2022-01" db="EMBL/GenBank/DDBJ databases">
        <title>Whole genome-based taxonomy of the Shewanellaceae.</title>
        <authorList>
            <person name="Martin-Rodriguez A.J."/>
        </authorList>
    </citation>
    <scope>NUCLEOTIDE SEQUENCE [LARGE SCALE GENOMIC DNA]</scope>
    <source>
        <strain evidence="6 7">DSM 21332</strain>
    </source>
</reference>
<accession>A0ABT0NB14</accession>
<gene>
    <name evidence="6" type="ORF">L2725_18035</name>
</gene>
<comment type="subcellular location">
    <subcellularLocation>
        <location evidence="1">Cell envelope</location>
    </subcellularLocation>
</comment>
<keyword evidence="2 3" id="KW-0175">Coiled coil</keyword>
<evidence type="ECO:0000313" key="6">
    <source>
        <dbReference type="EMBL" id="MCL2915656.1"/>
    </source>
</evidence>
<dbReference type="Gene3D" id="2.40.30.170">
    <property type="match status" value="1"/>
</dbReference>
<evidence type="ECO:0000256" key="4">
    <source>
        <dbReference type="SAM" id="SignalP"/>
    </source>
</evidence>
<dbReference type="PANTHER" id="PTHR32347">
    <property type="entry name" value="EFFLUX SYSTEM COMPONENT YKNX-RELATED"/>
    <property type="match status" value="1"/>
</dbReference>
<dbReference type="RefSeq" id="WP_249250236.1">
    <property type="nucleotide sequence ID" value="NZ_JAKIKT010000008.1"/>
</dbReference>
<dbReference type="PANTHER" id="PTHR32347:SF23">
    <property type="entry name" value="BLL5650 PROTEIN"/>
    <property type="match status" value="1"/>
</dbReference>
<feature type="coiled-coil region" evidence="3">
    <location>
        <begin position="144"/>
        <end position="196"/>
    </location>
</feature>
<evidence type="ECO:0000256" key="2">
    <source>
        <dbReference type="ARBA" id="ARBA00023054"/>
    </source>
</evidence>
<feature type="coiled-coil region" evidence="3">
    <location>
        <begin position="72"/>
        <end position="117"/>
    </location>
</feature>
<evidence type="ECO:0000256" key="3">
    <source>
        <dbReference type="SAM" id="Coils"/>
    </source>
</evidence>
<dbReference type="InterPro" id="IPR050465">
    <property type="entry name" value="UPF0194_transport"/>
</dbReference>
<keyword evidence="7" id="KW-1185">Reference proteome</keyword>
<keyword evidence="4" id="KW-0732">Signal</keyword>
<comment type="caution">
    <text evidence="6">The sequence shown here is derived from an EMBL/GenBank/DDBJ whole genome shotgun (WGS) entry which is preliminary data.</text>
</comment>
<dbReference type="Proteomes" id="UP001202831">
    <property type="component" value="Unassembled WGS sequence"/>
</dbReference>
<feature type="domain" description="AprE-like beta-barrel" evidence="5">
    <location>
        <begin position="237"/>
        <end position="315"/>
    </location>
</feature>
<evidence type="ECO:0000256" key="1">
    <source>
        <dbReference type="ARBA" id="ARBA00004196"/>
    </source>
</evidence>
<name>A0ABT0NB14_9GAMM</name>
<dbReference type="Pfam" id="PF26002">
    <property type="entry name" value="Beta-barrel_AprE"/>
    <property type="match status" value="1"/>
</dbReference>
<organism evidence="6 7">
    <name type="scientific">Shewanella corallii</name>
    <dbReference type="NCBI Taxonomy" id="560080"/>
    <lineage>
        <taxon>Bacteria</taxon>
        <taxon>Pseudomonadati</taxon>
        <taxon>Pseudomonadota</taxon>
        <taxon>Gammaproteobacteria</taxon>
        <taxon>Alteromonadales</taxon>
        <taxon>Shewanellaceae</taxon>
        <taxon>Shewanella</taxon>
    </lineage>
</organism>
<feature type="chain" id="PRO_5045208159" evidence="4">
    <location>
        <begin position="24"/>
        <end position="320"/>
    </location>
</feature>
<protein>
    <submittedName>
        <fullName evidence="6">HlyD family efflux transporter periplasmic adaptor subunit</fullName>
    </submittedName>
</protein>
<proteinExistence type="predicted"/>
<feature type="signal peptide" evidence="4">
    <location>
        <begin position="1"/>
        <end position="23"/>
    </location>
</feature>
<evidence type="ECO:0000259" key="5">
    <source>
        <dbReference type="Pfam" id="PF26002"/>
    </source>
</evidence>
<evidence type="ECO:0000313" key="7">
    <source>
        <dbReference type="Proteomes" id="UP001202831"/>
    </source>
</evidence>